<reference evidence="2 3" key="1">
    <citation type="submission" date="2018-02" db="EMBL/GenBank/DDBJ databases">
        <title>Mycoplasma marinum and Mycoplasma todarodis sp. nov., moderately halophilic and psychrotolerant mycoplasmas isolated from cephalopods.</title>
        <authorList>
            <person name="Viver T."/>
        </authorList>
    </citation>
    <scope>NUCLEOTIDE SEQUENCE [LARGE SCALE GENOMIC DNA]</scope>
    <source>
        <strain evidence="2 3">PE</strain>
    </source>
</reference>
<proteinExistence type="predicted"/>
<protein>
    <submittedName>
        <fullName evidence="2">Iron-sulfur cluster assembly scaffold protein</fullName>
    </submittedName>
</protein>
<dbReference type="SUPFAM" id="SSF82649">
    <property type="entry name" value="SufE/NifU"/>
    <property type="match status" value="1"/>
</dbReference>
<dbReference type="Gene3D" id="3.90.1010.10">
    <property type="match status" value="1"/>
</dbReference>
<dbReference type="Pfam" id="PF01592">
    <property type="entry name" value="NifU_N"/>
    <property type="match status" value="1"/>
</dbReference>
<gene>
    <name evidence="2" type="ORF">C4B24_04100</name>
</gene>
<dbReference type="OrthoDB" id="9804157at2"/>
<evidence type="ECO:0000313" key="2">
    <source>
        <dbReference type="EMBL" id="TCG10740.1"/>
    </source>
</evidence>
<evidence type="ECO:0000313" key="3">
    <source>
        <dbReference type="Proteomes" id="UP000294192"/>
    </source>
</evidence>
<dbReference type="GO" id="GO:0051536">
    <property type="term" value="F:iron-sulfur cluster binding"/>
    <property type="evidence" value="ECO:0007669"/>
    <property type="project" value="InterPro"/>
</dbReference>
<dbReference type="CDD" id="cd06664">
    <property type="entry name" value="IscU_like"/>
    <property type="match status" value="1"/>
</dbReference>
<organism evidence="2 3">
    <name type="scientific">Mycoplasma marinum</name>
    <dbReference type="NCBI Taxonomy" id="1937190"/>
    <lineage>
        <taxon>Bacteria</taxon>
        <taxon>Bacillati</taxon>
        <taxon>Mycoplasmatota</taxon>
        <taxon>Mollicutes</taxon>
        <taxon>Mycoplasmataceae</taxon>
        <taxon>Mycoplasma</taxon>
    </lineage>
</organism>
<dbReference type="EMBL" id="PSZO01000023">
    <property type="protein sequence ID" value="TCG10740.1"/>
    <property type="molecule type" value="Genomic_DNA"/>
</dbReference>
<dbReference type="Proteomes" id="UP000294192">
    <property type="component" value="Unassembled WGS sequence"/>
</dbReference>
<dbReference type="GO" id="GO:0016226">
    <property type="term" value="P:iron-sulfur cluster assembly"/>
    <property type="evidence" value="ECO:0007669"/>
    <property type="project" value="InterPro"/>
</dbReference>
<dbReference type="RefSeq" id="WP_131599494.1">
    <property type="nucleotide sequence ID" value="NZ_CBDBYK010000020.1"/>
</dbReference>
<dbReference type="GO" id="GO:0005506">
    <property type="term" value="F:iron ion binding"/>
    <property type="evidence" value="ECO:0007669"/>
    <property type="project" value="InterPro"/>
</dbReference>
<dbReference type="AlphaFoldDB" id="A0A4R0XQU5"/>
<keyword evidence="3" id="KW-1185">Reference proteome</keyword>
<dbReference type="InterPro" id="IPR002871">
    <property type="entry name" value="NIF_FeS_clus_asmbl_NifU_N"/>
</dbReference>
<name>A0A4R0XQU5_9MOLU</name>
<sequence>MTSYKDPNKRREIIMDRYSNPTHKGEIKGVKPLEKFSTQCVDNTKLYLEWEGEILKDVKHTSTGCAVFLSSLDLFLDYAKGKSKKDILHLSMEYDTMINQSGEFDIELLDKLIIFDNVKSHLNRLLCANIISEAFKELLK</sequence>
<evidence type="ECO:0000259" key="1">
    <source>
        <dbReference type="Pfam" id="PF01592"/>
    </source>
</evidence>
<accession>A0A4R0XQU5</accession>
<comment type="caution">
    <text evidence="2">The sequence shown here is derived from an EMBL/GenBank/DDBJ whole genome shotgun (WGS) entry which is preliminary data.</text>
</comment>
<feature type="domain" description="NIF system FeS cluster assembly NifU N-terminal" evidence="1">
    <location>
        <begin position="11"/>
        <end position="92"/>
    </location>
</feature>